<organism evidence="1">
    <name type="scientific">uncultured Desulfobacterium sp</name>
    <dbReference type="NCBI Taxonomy" id="201089"/>
    <lineage>
        <taxon>Bacteria</taxon>
        <taxon>Pseudomonadati</taxon>
        <taxon>Thermodesulfobacteriota</taxon>
        <taxon>Desulfobacteria</taxon>
        <taxon>Desulfobacterales</taxon>
        <taxon>Desulfobacteriaceae</taxon>
        <taxon>Desulfobacterium</taxon>
        <taxon>environmental samples</taxon>
    </lineage>
</organism>
<reference evidence="1" key="1">
    <citation type="submission" date="2018-01" db="EMBL/GenBank/DDBJ databases">
        <authorList>
            <person name="Regsiter A."/>
            <person name="William W."/>
        </authorList>
    </citation>
    <scope>NUCLEOTIDE SEQUENCE</scope>
    <source>
        <strain evidence="1">TRIP AH-1</strain>
    </source>
</reference>
<accession>A0A445MY85</accession>
<gene>
    <name evidence="1" type="ORF">PITCH_A230007</name>
</gene>
<sequence length="83" mass="9189">MFDLESPVPCRLGEIRRGYAQAIELLYLVINPLMENIRVQHLQDSPFIAPDSIGQIVVQEGSGFTSELVPICFDGDAPLLALF</sequence>
<proteinExistence type="predicted"/>
<name>A0A445MY85_9BACT</name>
<dbReference type="AlphaFoldDB" id="A0A445MY85"/>
<protein>
    <submittedName>
        <fullName evidence="1">Uncharacterized protein</fullName>
    </submittedName>
</protein>
<dbReference type="EMBL" id="OJIN01000146">
    <property type="protein sequence ID" value="SPD74321.1"/>
    <property type="molecule type" value="Genomic_DNA"/>
</dbReference>
<evidence type="ECO:0000313" key="1">
    <source>
        <dbReference type="EMBL" id="SPD74321.1"/>
    </source>
</evidence>